<evidence type="ECO:0000313" key="2">
    <source>
        <dbReference type="Proteomes" id="UP001143910"/>
    </source>
</evidence>
<evidence type="ECO:0000313" key="1">
    <source>
        <dbReference type="EMBL" id="KAJ2981308.1"/>
    </source>
</evidence>
<name>A0ACC1NR73_9HYPO</name>
<gene>
    <name evidence="1" type="ORF">NQ176_g2103</name>
</gene>
<accession>A0ACC1NR73</accession>
<reference evidence="1" key="1">
    <citation type="submission" date="2022-08" db="EMBL/GenBank/DDBJ databases">
        <title>Genome Sequence of Lecanicillium fungicola.</title>
        <authorList>
            <person name="Buettner E."/>
        </authorList>
    </citation>
    <scope>NUCLEOTIDE SEQUENCE</scope>
    <source>
        <strain evidence="1">Babe33</strain>
    </source>
</reference>
<sequence>MEATNGPSPGSTYIHVGPWNSASRSIPALRFSEAYGKMMTGSDLPSYGPYTRWFHPASTFVTQDDTAFTGVEKWDWLLRTYGSNKHSRVDVREIQATVVFGGAILYPGGEVEDIMGDPSTERKVLTGREMRGDLVYYHHELLITPILSNGQKGEAIPVRRVAEFVLGPAETKGQGEDGWQMWRGKVWWDTAVIKSSIANQEAKFGQ</sequence>
<dbReference type="EMBL" id="JANJQO010000138">
    <property type="protein sequence ID" value="KAJ2981308.1"/>
    <property type="molecule type" value="Genomic_DNA"/>
</dbReference>
<keyword evidence="2" id="KW-1185">Reference proteome</keyword>
<dbReference type="Proteomes" id="UP001143910">
    <property type="component" value="Unassembled WGS sequence"/>
</dbReference>
<comment type="caution">
    <text evidence="1">The sequence shown here is derived from an EMBL/GenBank/DDBJ whole genome shotgun (WGS) entry which is preliminary data.</text>
</comment>
<organism evidence="1 2">
    <name type="scientific">Zarea fungicola</name>
    <dbReference type="NCBI Taxonomy" id="93591"/>
    <lineage>
        <taxon>Eukaryota</taxon>
        <taxon>Fungi</taxon>
        <taxon>Dikarya</taxon>
        <taxon>Ascomycota</taxon>
        <taxon>Pezizomycotina</taxon>
        <taxon>Sordariomycetes</taxon>
        <taxon>Hypocreomycetidae</taxon>
        <taxon>Hypocreales</taxon>
        <taxon>Cordycipitaceae</taxon>
        <taxon>Zarea</taxon>
    </lineage>
</organism>
<proteinExistence type="predicted"/>
<protein>
    <submittedName>
        <fullName evidence="1">Uncharacterized protein</fullName>
    </submittedName>
</protein>